<keyword evidence="3" id="KW-1185">Reference proteome</keyword>
<reference evidence="2" key="2">
    <citation type="submission" date="2021-01" db="EMBL/GenBank/DDBJ databases">
        <title>Genome Sequencing of Type Strains.</title>
        <authorList>
            <person name="Lemaire J.F."/>
            <person name="Inderbitzin P."/>
            <person name="Collins S.B."/>
            <person name="Wespe N."/>
            <person name="Knight-Connoni V."/>
        </authorList>
    </citation>
    <scope>NUCLEOTIDE SEQUENCE</scope>
    <source>
        <strain evidence="2">DSM 14562</strain>
    </source>
</reference>
<dbReference type="AlphaFoldDB" id="A0AA40ZYN3"/>
<organism evidence="2 4">
    <name type="scientific">Sphingomonas yabuuchiae</name>
    <dbReference type="NCBI Taxonomy" id="172044"/>
    <lineage>
        <taxon>Bacteria</taxon>
        <taxon>Pseudomonadati</taxon>
        <taxon>Pseudomonadota</taxon>
        <taxon>Alphaproteobacteria</taxon>
        <taxon>Sphingomonadales</taxon>
        <taxon>Sphingomonadaceae</taxon>
        <taxon>Sphingomonas</taxon>
    </lineage>
</organism>
<reference evidence="1 3" key="1">
    <citation type="submission" date="2020-08" db="EMBL/GenBank/DDBJ databases">
        <title>Genomic Encyclopedia of Type Strains, Phase IV (KMG-IV): sequencing the most valuable type-strain genomes for metagenomic binning, comparative biology and taxonomic classification.</title>
        <authorList>
            <person name="Goeker M."/>
        </authorList>
    </citation>
    <scope>NUCLEOTIDE SEQUENCE [LARGE SCALE GENOMIC DNA]</scope>
    <source>
        <strain evidence="1 3">DSM 14562</strain>
    </source>
</reference>
<proteinExistence type="predicted"/>
<dbReference type="EMBL" id="JACHNX010000018">
    <property type="protein sequence ID" value="MBB4611037.1"/>
    <property type="molecule type" value="Genomic_DNA"/>
</dbReference>
<name>A0AA40ZYN3_9SPHN</name>
<gene>
    <name evidence="1" type="ORF">GGQ89_003277</name>
    <name evidence="2" type="ORF">JYA60_08565</name>
</gene>
<comment type="caution">
    <text evidence="2">The sequence shown here is derived from an EMBL/GenBank/DDBJ whole genome shotgun (WGS) entry which is preliminary data.</text>
</comment>
<evidence type="ECO:0000313" key="3">
    <source>
        <dbReference type="Proteomes" id="UP000584663"/>
    </source>
</evidence>
<dbReference type="RefSeq" id="WP_184106436.1">
    <property type="nucleotide sequence ID" value="NZ_JACHNX010000018.1"/>
</dbReference>
<protein>
    <submittedName>
        <fullName evidence="2">Uncharacterized protein</fullName>
    </submittedName>
</protein>
<evidence type="ECO:0000313" key="2">
    <source>
        <dbReference type="EMBL" id="MBN3558277.1"/>
    </source>
</evidence>
<dbReference type="Proteomes" id="UP000584663">
    <property type="component" value="Unassembled WGS sequence"/>
</dbReference>
<sequence>MAQDYAGNRPAFGNPRMSGDPDRYMFWASGARMPSGALVTAQADTRFVMTKLIFGSPQYAIDHLRLHYSGFACTEGSNSPQETVLPGNAMTVHGVWVSVNGGPATACRFAGAADLSVASGSTGAWSDDLSLAVPPESLVTVYTLYSTAAGERQIPVYQITSRRGERVWGADNAAALMALIGSDTASTASLDSMSFPAYYGPDFMVAKGWDGRPVPLIVCDSIGERQADSPLVADARRNMGWLRRWLDRAGPLGRTPHAVIGLPGAASKRELIAANASRRWDIIDQIVAMNGGRRPFTCILNQMGRNDYDSGGYAVMRANWKALNDRILVRHPGTPIIAVGQVIHPNSTDGFRTLAGQGYQLGGEWPNGLRYQLEADKAAGMDGTVAAYIEVVRPAGLSDTQGRWPEPFFVTQLAQQAGTDGTATYDMITLVDAPEIGDTLQWTSGATADIATVVAISGQPGAWTCRLHYAGSRTVAPAGTEVFAPNANDGVNSPRTGTHPRPRMIRHIAASVPQQDKGKLR</sequence>
<dbReference type="EMBL" id="JAFHKU010000126">
    <property type="protein sequence ID" value="MBN3558277.1"/>
    <property type="molecule type" value="Genomic_DNA"/>
</dbReference>
<accession>A0AA40ZYN3</accession>
<evidence type="ECO:0000313" key="4">
    <source>
        <dbReference type="Proteomes" id="UP000704529"/>
    </source>
</evidence>
<evidence type="ECO:0000313" key="1">
    <source>
        <dbReference type="EMBL" id="MBB4611037.1"/>
    </source>
</evidence>
<dbReference type="Proteomes" id="UP000704529">
    <property type="component" value="Unassembled WGS sequence"/>
</dbReference>